<dbReference type="EMBL" id="JAKKPZ010000490">
    <property type="protein sequence ID" value="KAI1694616.1"/>
    <property type="molecule type" value="Genomic_DNA"/>
</dbReference>
<dbReference type="Proteomes" id="UP001201812">
    <property type="component" value="Unassembled WGS sequence"/>
</dbReference>
<proteinExistence type="predicted"/>
<keyword evidence="3" id="KW-1185">Reference proteome</keyword>
<feature type="chain" id="PRO_5041898988" evidence="1">
    <location>
        <begin position="21"/>
        <end position="445"/>
    </location>
</feature>
<evidence type="ECO:0000313" key="3">
    <source>
        <dbReference type="Proteomes" id="UP001201812"/>
    </source>
</evidence>
<keyword evidence="1" id="KW-0732">Signal</keyword>
<evidence type="ECO:0000256" key="1">
    <source>
        <dbReference type="SAM" id="SignalP"/>
    </source>
</evidence>
<feature type="signal peptide" evidence="1">
    <location>
        <begin position="1"/>
        <end position="20"/>
    </location>
</feature>
<sequence>MFTFCRISAAIFTIAIFAFAAEIATISCVTGTDQGSSNAPPEYSVGTAVVKVKEELPGYAPQTEAPPYIEENFFAELLKNRNEKSKLKADPHEKHLRQHFEIFGLVFAHLKLISKWYTDWAEFQKNVIPEAGDILERQVKNQKGERQYQLFVYIGENKAITLENGETNFPTIQEKLMNITKPVPTRVNNKLKSIYPSFSMDLIVLRGKSQKTNFPLPVQDVTSEEFVNWVVYSKPINTLKERMQEKASPEQVDLRMFIYHLNPDGYRIAFKAYVNIVDIVSDTIASDKETEANDISKVKVLNLESSPAPKNLLKKATTWGVPAADKRGLVTGVEIKIAKLNVRKNEKLWIIVGFDHDSSTMTYFVDLNKHLSEEDAKNAFEEAKDKTLALRTNPKLKYHLEWLPNMTGFYNKQDAFWTRVSKLTEDQRLEENKVMGKNERHRITT</sequence>
<protein>
    <submittedName>
        <fullName evidence="2">Uncharacterized protein</fullName>
    </submittedName>
</protein>
<dbReference type="AlphaFoldDB" id="A0AAD4MGW1"/>
<gene>
    <name evidence="2" type="ORF">DdX_20026</name>
</gene>
<comment type="caution">
    <text evidence="2">The sequence shown here is derived from an EMBL/GenBank/DDBJ whole genome shotgun (WGS) entry which is preliminary data.</text>
</comment>
<name>A0AAD4MGW1_9BILA</name>
<reference evidence="2" key="1">
    <citation type="submission" date="2022-01" db="EMBL/GenBank/DDBJ databases">
        <title>Genome Sequence Resource for Two Populations of Ditylenchus destructor, the Migratory Endoparasitic Phytonematode.</title>
        <authorList>
            <person name="Zhang H."/>
            <person name="Lin R."/>
            <person name="Xie B."/>
        </authorList>
    </citation>
    <scope>NUCLEOTIDE SEQUENCE</scope>
    <source>
        <strain evidence="2">BazhouSP</strain>
    </source>
</reference>
<evidence type="ECO:0000313" key="2">
    <source>
        <dbReference type="EMBL" id="KAI1694616.1"/>
    </source>
</evidence>
<organism evidence="2 3">
    <name type="scientific">Ditylenchus destructor</name>
    <dbReference type="NCBI Taxonomy" id="166010"/>
    <lineage>
        <taxon>Eukaryota</taxon>
        <taxon>Metazoa</taxon>
        <taxon>Ecdysozoa</taxon>
        <taxon>Nematoda</taxon>
        <taxon>Chromadorea</taxon>
        <taxon>Rhabditida</taxon>
        <taxon>Tylenchina</taxon>
        <taxon>Tylenchomorpha</taxon>
        <taxon>Sphaerularioidea</taxon>
        <taxon>Anguinidae</taxon>
        <taxon>Anguininae</taxon>
        <taxon>Ditylenchus</taxon>
    </lineage>
</organism>
<accession>A0AAD4MGW1</accession>